<keyword evidence="3 6" id="KW-0812">Transmembrane</keyword>
<dbReference type="Proteomes" id="UP000770717">
    <property type="component" value="Unassembled WGS sequence"/>
</dbReference>
<sequence length="128" mass="14089">MENINYGRDLTAPPSYEHVKDEMDFGNCPGQTEQSTVVTIIPDSPPVRDHLIWSIFNTAYLNCCCLGLLALVFSVKSRDRKLYGDKHGAVSYGSTARSLNIAATVVSIVFIIIGIIVYSAIISLLTHR</sequence>
<evidence type="ECO:0000256" key="1">
    <source>
        <dbReference type="ARBA" id="ARBA00004370"/>
    </source>
</evidence>
<dbReference type="PANTHER" id="PTHR13999:SF4">
    <property type="entry name" value="INTERFERON-INDUCED TRANSMEMBRANE PROTEIN 3"/>
    <property type="match status" value="1"/>
</dbReference>
<name>A0A8J6EVE8_ELECQ</name>
<evidence type="ECO:0000256" key="6">
    <source>
        <dbReference type="SAM" id="Phobius"/>
    </source>
</evidence>
<reference evidence="7" key="1">
    <citation type="thesis" date="2020" institute="ProQuest LLC" country="789 East Eisenhower Parkway, Ann Arbor, MI, USA">
        <title>Comparative Genomics and Chromosome Evolution.</title>
        <authorList>
            <person name="Mudd A.B."/>
        </authorList>
    </citation>
    <scope>NUCLEOTIDE SEQUENCE</scope>
    <source>
        <strain evidence="7">HN-11 Male</strain>
        <tissue evidence="7">Kidney and liver</tissue>
    </source>
</reference>
<dbReference type="Pfam" id="PF04505">
    <property type="entry name" value="CD225"/>
    <property type="match status" value="1"/>
</dbReference>
<dbReference type="GO" id="GO:0005886">
    <property type="term" value="C:plasma membrane"/>
    <property type="evidence" value="ECO:0007669"/>
    <property type="project" value="TreeGrafter"/>
</dbReference>
<evidence type="ECO:0000313" key="8">
    <source>
        <dbReference type="Proteomes" id="UP000770717"/>
    </source>
</evidence>
<evidence type="ECO:0000256" key="4">
    <source>
        <dbReference type="ARBA" id="ARBA00022989"/>
    </source>
</evidence>
<evidence type="ECO:0000256" key="3">
    <source>
        <dbReference type="ARBA" id="ARBA00022692"/>
    </source>
</evidence>
<evidence type="ECO:0000313" key="7">
    <source>
        <dbReference type="EMBL" id="KAG9475635.1"/>
    </source>
</evidence>
<evidence type="ECO:0000256" key="2">
    <source>
        <dbReference type="ARBA" id="ARBA00006843"/>
    </source>
</evidence>
<proteinExistence type="inferred from homology"/>
<accession>A0A8J6EVE8</accession>
<organism evidence="7 8">
    <name type="scientific">Eleutherodactylus coqui</name>
    <name type="common">Puerto Rican coqui</name>
    <dbReference type="NCBI Taxonomy" id="57060"/>
    <lineage>
        <taxon>Eukaryota</taxon>
        <taxon>Metazoa</taxon>
        <taxon>Chordata</taxon>
        <taxon>Craniata</taxon>
        <taxon>Vertebrata</taxon>
        <taxon>Euteleostomi</taxon>
        <taxon>Amphibia</taxon>
        <taxon>Batrachia</taxon>
        <taxon>Anura</taxon>
        <taxon>Neobatrachia</taxon>
        <taxon>Hyloidea</taxon>
        <taxon>Eleutherodactylidae</taxon>
        <taxon>Eleutherodactylinae</taxon>
        <taxon>Eleutherodactylus</taxon>
        <taxon>Eleutherodactylus</taxon>
    </lineage>
</organism>
<dbReference type="OrthoDB" id="9906841at2759"/>
<dbReference type="InterPro" id="IPR007593">
    <property type="entry name" value="CD225/Dispanin_fam"/>
</dbReference>
<gene>
    <name evidence="7" type="ORF">GDO78_003832</name>
</gene>
<dbReference type="EMBL" id="WNTK01000012">
    <property type="protein sequence ID" value="KAG9475635.1"/>
    <property type="molecule type" value="Genomic_DNA"/>
</dbReference>
<evidence type="ECO:0008006" key="9">
    <source>
        <dbReference type="Google" id="ProtNLM"/>
    </source>
</evidence>
<feature type="transmembrane region" description="Helical" evidence="6">
    <location>
        <begin position="51"/>
        <end position="73"/>
    </location>
</feature>
<keyword evidence="4 6" id="KW-1133">Transmembrane helix</keyword>
<keyword evidence="8" id="KW-1185">Reference proteome</keyword>
<feature type="transmembrane region" description="Helical" evidence="6">
    <location>
        <begin position="101"/>
        <end position="125"/>
    </location>
</feature>
<comment type="subcellular location">
    <subcellularLocation>
        <location evidence="1">Membrane</location>
    </subcellularLocation>
</comment>
<keyword evidence="5 6" id="KW-0472">Membrane</keyword>
<dbReference type="PANTHER" id="PTHR13999">
    <property type="entry name" value="INTERFERON INDUCIBLE TRANSMEMBRANE PROTEIN"/>
    <property type="match status" value="1"/>
</dbReference>
<comment type="caution">
    <text evidence="7">The sequence shown here is derived from an EMBL/GenBank/DDBJ whole genome shotgun (WGS) entry which is preliminary data.</text>
</comment>
<evidence type="ECO:0000256" key="5">
    <source>
        <dbReference type="ARBA" id="ARBA00023136"/>
    </source>
</evidence>
<dbReference type="InterPro" id="IPR051517">
    <property type="entry name" value="IFITM_antiviral_protein"/>
</dbReference>
<dbReference type="AlphaFoldDB" id="A0A8J6EVE8"/>
<protein>
    <recommendedName>
        <fullName evidence="9">Interferon-induced transmembrane protein 3</fullName>
    </recommendedName>
</protein>
<comment type="similarity">
    <text evidence="2">Belongs to the CD225/Dispanin family.</text>
</comment>